<gene>
    <name evidence="1" type="ORF">V6N11_019064</name>
</gene>
<comment type="caution">
    <text evidence="1">The sequence shown here is derived from an EMBL/GenBank/DDBJ whole genome shotgun (WGS) entry which is preliminary data.</text>
</comment>
<proteinExistence type="predicted"/>
<keyword evidence="2" id="KW-1185">Reference proteome</keyword>
<evidence type="ECO:0000313" key="1">
    <source>
        <dbReference type="EMBL" id="KAK9006730.1"/>
    </source>
</evidence>
<sequence>MHHLSFNDFVRYDDQCDFDRLGSLFMSAIVAHIVGIFPPSLGDGCDHIAWSGTSSGAFSVSSAYEFLGMICGMLKTASHFANSGRLNRRRHGSHMVVVSWEHPPTDCFTLKTDVAVSSHLGNDFVGGAIRKFDGKWVVQSDCAHAIRLLQNSSPVGHSNPLVRAISSVHNHSWYTELLDVMSKLSFSQPYQLSLFVSALDKVRPLLASDSTGPSYRRYAQS</sequence>
<reference evidence="1 2" key="1">
    <citation type="journal article" date="2024" name="G3 (Bethesda)">
        <title>Genome assembly of Hibiscus sabdariffa L. provides insights into metabolisms of medicinal natural products.</title>
        <authorList>
            <person name="Kim T."/>
        </authorList>
    </citation>
    <scope>NUCLEOTIDE SEQUENCE [LARGE SCALE GENOMIC DNA]</scope>
    <source>
        <strain evidence="1">TK-2024</strain>
        <tissue evidence="1">Old leaves</tissue>
    </source>
</reference>
<organism evidence="1 2">
    <name type="scientific">Hibiscus sabdariffa</name>
    <name type="common">roselle</name>
    <dbReference type="NCBI Taxonomy" id="183260"/>
    <lineage>
        <taxon>Eukaryota</taxon>
        <taxon>Viridiplantae</taxon>
        <taxon>Streptophyta</taxon>
        <taxon>Embryophyta</taxon>
        <taxon>Tracheophyta</taxon>
        <taxon>Spermatophyta</taxon>
        <taxon>Magnoliopsida</taxon>
        <taxon>eudicotyledons</taxon>
        <taxon>Gunneridae</taxon>
        <taxon>Pentapetalae</taxon>
        <taxon>rosids</taxon>
        <taxon>malvids</taxon>
        <taxon>Malvales</taxon>
        <taxon>Malvaceae</taxon>
        <taxon>Malvoideae</taxon>
        <taxon>Hibiscus</taxon>
    </lineage>
</organism>
<dbReference type="Proteomes" id="UP001396334">
    <property type="component" value="Unassembled WGS sequence"/>
</dbReference>
<name>A0ABR2R1D6_9ROSI</name>
<accession>A0ABR2R1D6</accession>
<dbReference type="EMBL" id="JBBPBN010000028">
    <property type="protein sequence ID" value="KAK9006730.1"/>
    <property type="molecule type" value="Genomic_DNA"/>
</dbReference>
<protein>
    <submittedName>
        <fullName evidence="1">Uncharacterized protein</fullName>
    </submittedName>
</protein>
<evidence type="ECO:0000313" key="2">
    <source>
        <dbReference type="Proteomes" id="UP001396334"/>
    </source>
</evidence>